<proteinExistence type="predicted"/>
<evidence type="ECO:0000313" key="2">
    <source>
        <dbReference type="EMBL" id="KAL3501824.1"/>
    </source>
</evidence>
<keyword evidence="3" id="KW-1185">Reference proteome</keyword>
<comment type="caution">
    <text evidence="2">The sequence shown here is derived from an EMBL/GenBank/DDBJ whole genome shotgun (WGS) entry which is preliminary data.</text>
</comment>
<accession>A0ABD2Y2Q9</accession>
<feature type="transmembrane region" description="Helical" evidence="1">
    <location>
        <begin position="94"/>
        <end position="122"/>
    </location>
</feature>
<keyword evidence="1" id="KW-0472">Membrane</keyword>
<evidence type="ECO:0000313" key="3">
    <source>
        <dbReference type="Proteomes" id="UP001630127"/>
    </source>
</evidence>
<evidence type="ECO:0000256" key="1">
    <source>
        <dbReference type="SAM" id="Phobius"/>
    </source>
</evidence>
<sequence>MASSTPASFYKTFTPFSNPKLQKYPPVRSQRFRDEGNSSNIVDGNMSTLRQRIEQVRMKERLNKFICYRQEKNGWNYKPGYDDTYKRRVGLVQFFEVAASVGSTLGLVFLTGSIFIFLYSLVIQNFLEIGY</sequence>
<organism evidence="2 3">
    <name type="scientific">Cinchona calisaya</name>
    <dbReference type="NCBI Taxonomy" id="153742"/>
    <lineage>
        <taxon>Eukaryota</taxon>
        <taxon>Viridiplantae</taxon>
        <taxon>Streptophyta</taxon>
        <taxon>Embryophyta</taxon>
        <taxon>Tracheophyta</taxon>
        <taxon>Spermatophyta</taxon>
        <taxon>Magnoliopsida</taxon>
        <taxon>eudicotyledons</taxon>
        <taxon>Gunneridae</taxon>
        <taxon>Pentapetalae</taxon>
        <taxon>asterids</taxon>
        <taxon>lamiids</taxon>
        <taxon>Gentianales</taxon>
        <taxon>Rubiaceae</taxon>
        <taxon>Cinchonoideae</taxon>
        <taxon>Cinchoneae</taxon>
        <taxon>Cinchona</taxon>
    </lineage>
</organism>
<gene>
    <name evidence="2" type="ORF">ACH5RR_036273</name>
</gene>
<dbReference type="PANTHER" id="PTHR38225:SF3">
    <property type="entry name" value="RX N-TERMINAL DOMAIN-CONTAINING PROTEIN"/>
    <property type="match status" value="1"/>
</dbReference>
<keyword evidence="1" id="KW-1133">Transmembrane helix</keyword>
<keyword evidence="1" id="KW-0812">Transmembrane</keyword>
<dbReference type="AlphaFoldDB" id="A0ABD2Y2Q9"/>
<dbReference type="EMBL" id="JBJUIK010000015">
    <property type="protein sequence ID" value="KAL3501824.1"/>
    <property type="molecule type" value="Genomic_DNA"/>
</dbReference>
<name>A0ABD2Y2Q9_9GENT</name>
<dbReference type="PANTHER" id="PTHR38225">
    <property type="entry name" value="PROTEIN, PUTATIVE-RELATED"/>
    <property type="match status" value="1"/>
</dbReference>
<dbReference type="Proteomes" id="UP001630127">
    <property type="component" value="Unassembled WGS sequence"/>
</dbReference>
<protein>
    <submittedName>
        <fullName evidence="2">Uncharacterized protein</fullName>
    </submittedName>
</protein>
<reference evidence="2 3" key="1">
    <citation type="submission" date="2024-11" db="EMBL/GenBank/DDBJ databases">
        <title>A near-complete genome assembly of Cinchona calisaya.</title>
        <authorList>
            <person name="Lian D.C."/>
            <person name="Zhao X.W."/>
            <person name="Wei L."/>
        </authorList>
    </citation>
    <scope>NUCLEOTIDE SEQUENCE [LARGE SCALE GENOMIC DNA]</scope>
    <source>
        <tissue evidence="2">Nenye</tissue>
    </source>
</reference>